<dbReference type="EMBL" id="JACOQL010000003">
    <property type="protein sequence ID" value="MBC9247189.1"/>
    <property type="molecule type" value="Genomic_DNA"/>
</dbReference>
<dbReference type="InterPro" id="IPR008927">
    <property type="entry name" value="6-PGluconate_DH-like_C_sf"/>
</dbReference>
<dbReference type="PANTHER" id="PTHR23309">
    <property type="entry name" value="3-HYDROXYACYL-COA DEHYROGENASE"/>
    <property type="match status" value="1"/>
</dbReference>
<dbReference type="GO" id="GO:0016853">
    <property type="term" value="F:isomerase activity"/>
    <property type="evidence" value="ECO:0007669"/>
    <property type="project" value="UniProtKB-KW"/>
</dbReference>
<dbReference type="Gene3D" id="1.10.1040.10">
    <property type="entry name" value="N-(1-d-carboxylethyl)-l-norvaline Dehydrogenase, domain 2"/>
    <property type="match status" value="1"/>
</dbReference>
<evidence type="ECO:0000313" key="4">
    <source>
        <dbReference type="EMBL" id="MBC9247189.1"/>
    </source>
</evidence>
<reference evidence="4" key="1">
    <citation type="submission" date="2020-08" db="EMBL/GenBank/DDBJ databases">
        <title>Paracoccus amoyensis sp. nov., isolated from the surface seawater at coast of Xiamen, Fujian.</title>
        <authorList>
            <person name="Lyu L."/>
        </authorList>
    </citation>
    <scope>NUCLEOTIDE SEQUENCE</scope>
    <source>
        <strain evidence="4">11-3</strain>
    </source>
</reference>
<proteinExistence type="predicted"/>
<protein>
    <submittedName>
        <fullName evidence="4">Uncharacterized protein</fullName>
    </submittedName>
</protein>
<dbReference type="InterPro" id="IPR013328">
    <property type="entry name" value="6PGD_dom2"/>
</dbReference>
<name>A0A926GH28_9RHOB</name>
<evidence type="ECO:0000256" key="2">
    <source>
        <dbReference type="ARBA" id="ARBA00023239"/>
    </source>
</evidence>
<evidence type="ECO:0000256" key="1">
    <source>
        <dbReference type="ARBA" id="ARBA00023235"/>
    </source>
</evidence>
<keyword evidence="1" id="KW-0413">Isomerase</keyword>
<dbReference type="GO" id="GO:0016829">
    <property type="term" value="F:lyase activity"/>
    <property type="evidence" value="ECO:0007669"/>
    <property type="project" value="UniProtKB-KW"/>
</dbReference>
<gene>
    <name evidence="4" type="ORF">H4P12_10790</name>
</gene>
<sequence length="76" mass="8246">MRASDIDVVLLHGYGFPRWKGGPMHWTDVQGLDQIAGAIAHYAKDDPYFWQISPLLAHLAADGGKLADVDTAKGAQ</sequence>
<dbReference type="RefSeq" id="WP_187793686.1">
    <property type="nucleotide sequence ID" value="NZ_JACOQL010000003.1"/>
</dbReference>
<dbReference type="AlphaFoldDB" id="A0A926GH28"/>
<keyword evidence="5" id="KW-1185">Reference proteome</keyword>
<keyword evidence="3" id="KW-0511">Multifunctional enzyme</keyword>
<comment type="caution">
    <text evidence="4">The sequence shown here is derived from an EMBL/GenBank/DDBJ whole genome shotgun (WGS) entry which is preliminary data.</text>
</comment>
<keyword evidence="2" id="KW-0456">Lyase</keyword>
<evidence type="ECO:0000256" key="3">
    <source>
        <dbReference type="ARBA" id="ARBA00023268"/>
    </source>
</evidence>
<accession>A0A926GH28</accession>
<dbReference type="Proteomes" id="UP000608594">
    <property type="component" value="Unassembled WGS sequence"/>
</dbReference>
<organism evidence="4 5">
    <name type="scientific">Paracoccus amoyensis</name>
    <dbReference type="NCBI Taxonomy" id="2760093"/>
    <lineage>
        <taxon>Bacteria</taxon>
        <taxon>Pseudomonadati</taxon>
        <taxon>Pseudomonadota</taxon>
        <taxon>Alphaproteobacteria</taxon>
        <taxon>Rhodobacterales</taxon>
        <taxon>Paracoccaceae</taxon>
        <taxon>Paracoccus</taxon>
    </lineage>
</organism>
<evidence type="ECO:0000313" key="5">
    <source>
        <dbReference type="Proteomes" id="UP000608594"/>
    </source>
</evidence>
<dbReference type="SUPFAM" id="SSF48179">
    <property type="entry name" value="6-phosphogluconate dehydrogenase C-terminal domain-like"/>
    <property type="match status" value="1"/>
</dbReference>